<proteinExistence type="predicted"/>
<dbReference type="AlphaFoldDB" id="A0A9P8KN81"/>
<keyword evidence="2" id="KW-1185">Reference proteome</keyword>
<protein>
    <submittedName>
        <fullName evidence="1">Uncharacterized protein</fullName>
    </submittedName>
</protein>
<accession>A0A9P8KN81</accession>
<dbReference type="Proteomes" id="UP000826573">
    <property type="component" value="Unassembled WGS sequence"/>
</dbReference>
<gene>
    <name evidence="1" type="ORF">TsFJ059_007251</name>
</gene>
<comment type="caution">
    <text evidence="1">The sequence shown here is derived from an EMBL/GenBank/DDBJ whole genome shotgun (WGS) entry which is preliminary data.</text>
</comment>
<reference evidence="1 2" key="1">
    <citation type="submission" date="2021-08" db="EMBL/GenBank/DDBJ databases">
        <title>The highly contiguous genome resource for Trichoderma semiorbis FJ059, a fungal antagonistic to plant pathogens.</title>
        <authorList>
            <person name="Liu T."/>
        </authorList>
    </citation>
    <scope>NUCLEOTIDE SEQUENCE [LARGE SCALE GENOMIC DNA]</scope>
    <source>
        <strain evidence="1 2">FJ059</strain>
    </source>
</reference>
<organism evidence="1 2">
    <name type="scientific">Trichoderma semiorbis</name>
    <dbReference type="NCBI Taxonomy" id="1491008"/>
    <lineage>
        <taxon>Eukaryota</taxon>
        <taxon>Fungi</taxon>
        <taxon>Dikarya</taxon>
        <taxon>Ascomycota</taxon>
        <taxon>Pezizomycotina</taxon>
        <taxon>Sordariomycetes</taxon>
        <taxon>Hypocreomycetidae</taxon>
        <taxon>Hypocreales</taxon>
        <taxon>Hypocreaceae</taxon>
        <taxon>Trichoderma</taxon>
    </lineage>
</organism>
<evidence type="ECO:0000313" key="1">
    <source>
        <dbReference type="EMBL" id="KAH0524795.1"/>
    </source>
</evidence>
<evidence type="ECO:0000313" key="2">
    <source>
        <dbReference type="Proteomes" id="UP000826573"/>
    </source>
</evidence>
<name>A0A9P8KN81_9HYPO</name>
<sequence>MSAQPYDDDSTALALHPSPATCTLLVLLAGNLADRQFPIPYRDFAAFHITSHRIKLASYHAYDRGRYESMLVRVAKQPSVCLDEYEVPTASGYTSGGKAERAQQLPRRKPWSPGCRILLIIGTVNRCEYLRGGTYVWHPGWYRAIEP</sequence>
<dbReference type="EMBL" id="JAIMJC010000005">
    <property type="protein sequence ID" value="KAH0524795.1"/>
    <property type="molecule type" value="Genomic_DNA"/>
</dbReference>